<dbReference type="Proteomes" id="UP001519271">
    <property type="component" value="Unassembled WGS sequence"/>
</dbReference>
<sequence>MRYIKKAVWFITAVFSRILPFIIFMLIHAFGEVYTFSWDPIALLEPKNIPVMYGPFLYLYAALGLLIVLLFFMKLPVIARSVILGVIGAQYFMFMRIWDNYINEAGKAEPYKTFYMIIMFSVIAGFILQVTWRSSTAFLKRLWYKQTIKDRKVKR</sequence>
<organism evidence="2 3">
    <name type="scientific">Youngiibacter multivorans</name>
    <dbReference type="NCBI Taxonomy" id="937251"/>
    <lineage>
        <taxon>Bacteria</taxon>
        <taxon>Bacillati</taxon>
        <taxon>Bacillota</taxon>
        <taxon>Clostridia</taxon>
        <taxon>Eubacteriales</taxon>
        <taxon>Clostridiaceae</taxon>
        <taxon>Youngiibacter</taxon>
    </lineage>
</organism>
<dbReference type="RefSeq" id="WP_209458602.1">
    <property type="nucleotide sequence ID" value="NZ_JAGGKC010000005.1"/>
</dbReference>
<keyword evidence="3" id="KW-1185">Reference proteome</keyword>
<feature type="transmembrane region" description="Helical" evidence="1">
    <location>
        <begin position="51"/>
        <end position="72"/>
    </location>
</feature>
<keyword evidence="1" id="KW-1133">Transmembrane helix</keyword>
<keyword evidence="1" id="KW-0812">Transmembrane</keyword>
<accession>A0ABS4G1I5</accession>
<evidence type="ECO:0008006" key="4">
    <source>
        <dbReference type="Google" id="ProtNLM"/>
    </source>
</evidence>
<feature type="transmembrane region" description="Helical" evidence="1">
    <location>
        <begin position="114"/>
        <end position="132"/>
    </location>
</feature>
<feature type="transmembrane region" description="Helical" evidence="1">
    <location>
        <begin position="77"/>
        <end position="94"/>
    </location>
</feature>
<proteinExistence type="predicted"/>
<evidence type="ECO:0000256" key="1">
    <source>
        <dbReference type="SAM" id="Phobius"/>
    </source>
</evidence>
<dbReference type="EMBL" id="JAGGKC010000005">
    <property type="protein sequence ID" value="MBP1918366.1"/>
    <property type="molecule type" value="Genomic_DNA"/>
</dbReference>
<feature type="transmembrane region" description="Helical" evidence="1">
    <location>
        <begin position="7"/>
        <end position="31"/>
    </location>
</feature>
<keyword evidence="1" id="KW-0472">Membrane</keyword>
<gene>
    <name evidence="2" type="ORF">J2Z34_000838</name>
</gene>
<protein>
    <recommendedName>
        <fullName evidence="4">DoxX family protein</fullName>
    </recommendedName>
</protein>
<evidence type="ECO:0000313" key="2">
    <source>
        <dbReference type="EMBL" id="MBP1918366.1"/>
    </source>
</evidence>
<evidence type="ECO:0000313" key="3">
    <source>
        <dbReference type="Proteomes" id="UP001519271"/>
    </source>
</evidence>
<reference evidence="2 3" key="1">
    <citation type="submission" date="2021-03" db="EMBL/GenBank/DDBJ databases">
        <title>Genomic Encyclopedia of Type Strains, Phase IV (KMG-IV): sequencing the most valuable type-strain genomes for metagenomic binning, comparative biology and taxonomic classification.</title>
        <authorList>
            <person name="Goeker M."/>
        </authorList>
    </citation>
    <scope>NUCLEOTIDE SEQUENCE [LARGE SCALE GENOMIC DNA]</scope>
    <source>
        <strain evidence="2 3">DSM 6139</strain>
    </source>
</reference>
<comment type="caution">
    <text evidence="2">The sequence shown here is derived from an EMBL/GenBank/DDBJ whole genome shotgun (WGS) entry which is preliminary data.</text>
</comment>
<name>A0ABS4G1I5_9CLOT</name>